<dbReference type="CDD" id="cd07036">
    <property type="entry name" value="TPP_PYR_E1-PDHc-beta_like"/>
    <property type="match status" value="1"/>
</dbReference>
<name>A0A9X4RVJ7_9FLAO</name>
<dbReference type="PANTHER" id="PTHR43257">
    <property type="entry name" value="PYRUVATE DEHYDROGENASE E1 COMPONENT BETA SUBUNIT"/>
    <property type="match status" value="1"/>
</dbReference>
<proteinExistence type="predicted"/>
<dbReference type="EMBL" id="JANCMU010000002">
    <property type="protein sequence ID" value="MDG4945840.1"/>
    <property type="molecule type" value="Genomic_DNA"/>
</dbReference>
<dbReference type="InterPro" id="IPR005475">
    <property type="entry name" value="Transketolase-like_Pyr-bd"/>
</dbReference>
<dbReference type="SUPFAM" id="SSF52922">
    <property type="entry name" value="TK C-terminal domain-like"/>
    <property type="match status" value="1"/>
</dbReference>
<dbReference type="GO" id="GO:0016624">
    <property type="term" value="F:oxidoreductase activity, acting on the aldehyde or oxo group of donors, disulfide as acceptor"/>
    <property type="evidence" value="ECO:0007669"/>
    <property type="project" value="InterPro"/>
</dbReference>
<keyword evidence="7" id="KW-1185">Reference proteome</keyword>
<dbReference type="Pfam" id="PF02780">
    <property type="entry name" value="Transketolase_C"/>
    <property type="match status" value="1"/>
</dbReference>
<comment type="caution">
    <text evidence="6">The sequence shown here is derived from an EMBL/GenBank/DDBJ whole genome shotgun (WGS) entry which is preliminary data.</text>
</comment>
<dbReference type="PANTHER" id="PTHR43257:SF2">
    <property type="entry name" value="PYRUVATE DEHYDROGENASE E1 COMPONENT SUBUNIT BETA"/>
    <property type="match status" value="1"/>
</dbReference>
<comment type="cofactor">
    <cofactor evidence="1">
        <name>thiamine diphosphate</name>
        <dbReference type="ChEBI" id="CHEBI:58937"/>
    </cofactor>
</comment>
<dbReference type="RefSeq" id="WP_304420390.1">
    <property type="nucleotide sequence ID" value="NZ_JANCMU010000002.1"/>
</dbReference>
<feature type="domain" description="Transketolase-like pyrimidine-binding" evidence="5">
    <location>
        <begin position="340"/>
        <end position="513"/>
    </location>
</feature>
<dbReference type="CDD" id="cd02000">
    <property type="entry name" value="TPP_E1_PDC_ADC_BCADC"/>
    <property type="match status" value="1"/>
</dbReference>
<comment type="function">
    <text evidence="2">E1 component of the 2-oxoglutarate dehydrogenase (OGDH) complex which catalyzes the decarboxylation of 2-oxoglutarate, the first step in the conversion of 2-oxoglutarate to succinyl-CoA and CO(2).</text>
</comment>
<dbReference type="Gene3D" id="3.40.50.970">
    <property type="match status" value="2"/>
</dbReference>
<dbReference type="Proteomes" id="UP001152599">
    <property type="component" value="Unassembled WGS sequence"/>
</dbReference>
<accession>A0A9X4RVJ7</accession>
<dbReference type="InterPro" id="IPR001017">
    <property type="entry name" value="DH_E1"/>
</dbReference>
<evidence type="ECO:0000256" key="4">
    <source>
        <dbReference type="ARBA" id="ARBA00023052"/>
    </source>
</evidence>
<evidence type="ECO:0000313" key="7">
    <source>
        <dbReference type="Proteomes" id="UP001152599"/>
    </source>
</evidence>
<evidence type="ECO:0000256" key="3">
    <source>
        <dbReference type="ARBA" id="ARBA00023002"/>
    </source>
</evidence>
<evidence type="ECO:0000313" key="6">
    <source>
        <dbReference type="EMBL" id="MDG4945840.1"/>
    </source>
</evidence>
<dbReference type="SUPFAM" id="SSF52518">
    <property type="entry name" value="Thiamin diphosphate-binding fold (THDP-binding)"/>
    <property type="match status" value="2"/>
</dbReference>
<dbReference type="AlphaFoldDB" id="A0A9X4RVJ7"/>
<dbReference type="Pfam" id="PF00676">
    <property type="entry name" value="E1_dh"/>
    <property type="match status" value="1"/>
</dbReference>
<dbReference type="InterPro" id="IPR033248">
    <property type="entry name" value="Transketolase_C"/>
</dbReference>
<evidence type="ECO:0000256" key="2">
    <source>
        <dbReference type="ARBA" id="ARBA00003906"/>
    </source>
</evidence>
<organism evidence="6 7">
    <name type="scientific">Profundicola chukchiensis</name>
    <dbReference type="NCBI Taxonomy" id="2961959"/>
    <lineage>
        <taxon>Bacteria</taxon>
        <taxon>Pseudomonadati</taxon>
        <taxon>Bacteroidota</taxon>
        <taxon>Flavobacteriia</taxon>
        <taxon>Flavobacteriales</taxon>
        <taxon>Weeksellaceae</taxon>
        <taxon>Profundicola</taxon>
    </lineage>
</organism>
<dbReference type="Pfam" id="PF02779">
    <property type="entry name" value="Transket_pyr"/>
    <property type="match status" value="1"/>
</dbReference>
<dbReference type="Gene3D" id="3.40.50.920">
    <property type="match status" value="1"/>
</dbReference>
<dbReference type="FunFam" id="3.40.50.970:FF:000001">
    <property type="entry name" value="Pyruvate dehydrogenase E1 beta subunit"/>
    <property type="match status" value="1"/>
</dbReference>
<evidence type="ECO:0000256" key="1">
    <source>
        <dbReference type="ARBA" id="ARBA00001964"/>
    </source>
</evidence>
<sequence>MNLQKYTPEQLQGFYKKLLLPRVIEERMLISLRQGKISKWFSSWGQEGISVGCTLAMNPEEYMLTMHRNLGVFTSRDIPLRRLFSQFQGKENGFTKGRDRSFHFGTHDYKIVGMISHLGSQMGVADGIALANKLKKNKQACLVFTGDGGASEGDFHESINVAAVWQLPVIFIVENNQWGLSTPSSQQFRMKSFADKGIGYGIEAVSIDGNDFMEVYETVSQWAEEIRENPRPVLIECNSFRMRGHEEASGTAYYPEGLIESWEEKDPLPRFEAQLLENNIIDQEFIEATKAEFEKLVMDELAIADAEPKVVPNREKELADMYAPFENEVHQPKIVEDRELRFVDAIAEAIQIAMDEHPKLVLMGQDIADYGGVFKITDGLLAKYGEDRVRNTPLCEAAIVGSALGLSISGYKAMVEMQFSDFVTEGFNQIVNNLAKSHYRWQQNSDVVVRMPTGAGVAAGPYHSQSTEAWFTHTPGLKVVYPSTPEDAKGLLLQAFADPNPVMFFEHKKLYRTLKSNVPEGYYTLPFGKARFHKKGEDLTIVTYGLGVHWALDLLAENPEIKADLIDLRTLVPWDKEAVIESVKKTGKVLVLHEDVEIGGFGGEISAVISEVCFEYLDAPVMRVASMNTAVPFDAELEKQFLPTKELEEKLLRLWKY</sequence>
<keyword evidence="4" id="KW-0786">Thiamine pyrophosphate</keyword>
<reference evidence="6" key="1">
    <citation type="submission" date="2022-07" db="EMBL/GenBank/DDBJ databases">
        <title>Description and genome-wide analysis of Profundicola chukchiensis gen. nov., sp. nov., marine bacteria isolated from bottom sediments of the Chukchi Sea.</title>
        <authorList>
            <person name="Romanenko L."/>
            <person name="Otstavnykh N."/>
            <person name="Kurilenko V."/>
            <person name="Eremeev V."/>
            <person name="Velansky P."/>
            <person name="Mikhailov V."/>
            <person name="Isaeva M."/>
        </authorList>
    </citation>
    <scope>NUCLEOTIDE SEQUENCE</scope>
    <source>
        <strain evidence="6">KMM 9713</strain>
    </source>
</reference>
<keyword evidence="3" id="KW-0560">Oxidoreductase</keyword>
<gene>
    <name evidence="6" type="ORF">NMK71_05390</name>
</gene>
<dbReference type="InterPro" id="IPR029061">
    <property type="entry name" value="THDP-binding"/>
</dbReference>
<evidence type="ECO:0000259" key="5">
    <source>
        <dbReference type="SMART" id="SM00861"/>
    </source>
</evidence>
<dbReference type="SMART" id="SM00861">
    <property type="entry name" value="Transket_pyr"/>
    <property type="match status" value="1"/>
</dbReference>
<dbReference type="FunFam" id="3.40.50.920:FF:000001">
    <property type="entry name" value="Pyruvate dehydrogenase E1 beta subunit"/>
    <property type="match status" value="1"/>
</dbReference>
<protein>
    <submittedName>
        <fullName evidence="6">Dehydrogenase E1 component subunit alpha/beta</fullName>
    </submittedName>
</protein>
<dbReference type="InterPro" id="IPR009014">
    <property type="entry name" value="Transketo_C/PFOR_II"/>
</dbReference>